<proteinExistence type="inferred from homology"/>
<keyword evidence="4 6" id="KW-0378">Hydrolase</keyword>
<evidence type="ECO:0000256" key="2">
    <source>
        <dbReference type="ARBA" id="ARBA00007225"/>
    </source>
</evidence>
<dbReference type="PATRIC" id="fig|216463.3.peg.436"/>
<organism evidence="8 9">
    <name type="scientific">Levilactobacillus spicheri</name>
    <dbReference type="NCBI Taxonomy" id="216463"/>
    <lineage>
        <taxon>Bacteria</taxon>
        <taxon>Bacillati</taxon>
        <taxon>Bacillota</taxon>
        <taxon>Bacilli</taxon>
        <taxon>Lactobacillales</taxon>
        <taxon>Lactobacillaceae</taxon>
        <taxon>Levilactobacillus</taxon>
    </lineage>
</organism>
<evidence type="ECO:0000313" key="8">
    <source>
        <dbReference type="EMBL" id="KJW12762.1"/>
    </source>
</evidence>
<comment type="caution">
    <text evidence="8">The sequence shown here is derived from an EMBL/GenBank/DDBJ whole genome shotgun (WGS) entry which is preliminary data.</text>
</comment>
<dbReference type="GO" id="GO:0070004">
    <property type="term" value="F:cysteine-type exopeptidase activity"/>
    <property type="evidence" value="ECO:0007669"/>
    <property type="project" value="InterPro"/>
</dbReference>
<keyword evidence="5 6" id="KW-0224">Dipeptidase</keyword>
<dbReference type="AlphaFoldDB" id="A0A0F3RVI2"/>
<dbReference type="GO" id="GO:0016805">
    <property type="term" value="F:dipeptidase activity"/>
    <property type="evidence" value="ECO:0007669"/>
    <property type="project" value="UniProtKB-KW"/>
</dbReference>
<keyword evidence="7" id="KW-0732">Signal</keyword>
<gene>
    <name evidence="8" type="ORF">VC81_06675</name>
</gene>
<dbReference type="NCBIfam" id="NF033678">
    <property type="entry name" value="C69_fam_dipept"/>
    <property type="match status" value="1"/>
</dbReference>
<comment type="similarity">
    <text evidence="2 6">Belongs to the peptidase C69 family.</text>
</comment>
<keyword evidence="3 6" id="KW-0645">Protease</keyword>
<dbReference type="Pfam" id="PF03577">
    <property type="entry name" value="Peptidase_C69"/>
    <property type="match status" value="1"/>
</dbReference>
<evidence type="ECO:0000256" key="1">
    <source>
        <dbReference type="ARBA" id="ARBA00001670"/>
    </source>
</evidence>
<dbReference type="EMBL" id="JZCR01000015">
    <property type="protein sequence ID" value="KJW12762.1"/>
    <property type="molecule type" value="Genomic_DNA"/>
</dbReference>
<feature type="signal peptide" evidence="7">
    <location>
        <begin position="1"/>
        <end position="22"/>
    </location>
</feature>
<evidence type="ECO:0000256" key="6">
    <source>
        <dbReference type="RuleBase" id="RU364089"/>
    </source>
</evidence>
<sequence>MKEGNIMKKLHIAMVTMVSSMAALWMMTDPALGCTTVLVGKSASTDGSTMIARDEDAHTAWTKRFVVHPQTNNGATTYRSVGNDFTMTLPKTQQRYTATPDWTSEDGTYGEDGINQSNVAMSGTESSENNQKAAKADPYVKNGISEDSMLDVVLPFIDSAKDGVLRLGQIVETKGAAESDGIIFSDKNEIWYMEIGSGHEWAAVRVPDNQYAVIPNQMMIGKLNLKDTKNYLSSPNLQGFVKKHQLKSYKNKQVNFSAAFGTNSKSDAQYNRPRVWDGQRILTPSKKQTPQQKHFAMFMKPDKKISRQKVGQVLGLHFNGTKYDSTGKWTKEYRPINVPTNMESHIIQFRQNVPAAISGIQWIALASPDTSVYVPFYTTITDTPAQYKIGTDHYDSQSAAWTYKQTKVLVDPYYNEFVKKYVRPAQATTNQELQANLNASDQKAKSITNPTDLAAYLTASNATQADLAQKNFTTLNAKLMEAATAKTPIKHKANL</sequence>
<dbReference type="PANTHER" id="PTHR12994:SF17">
    <property type="entry name" value="LD30995P"/>
    <property type="match status" value="1"/>
</dbReference>
<dbReference type="EC" id="3.4.-.-" evidence="6"/>
<evidence type="ECO:0000256" key="5">
    <source>
        <dbReference type="ARBA" id="ARBA00022997"/>
    </source>
</evidence>
<dbReference type="InterPro" id="IPR005322">
    <property type="entry name" value="Peptidase_C69"/>
</dbReference>
<dbReference type="Proteomes" id="UP000033491">
    <property type="component" value="Unassembled WGS sequence"/>
</dbReference>
<evidence type="ECO:0000256" key="3">
    <source>
        <dbReference type="ARBA" id="ARBA00022670"/>
    </source>
</evidence>
<accession>A0A0F3RVI2</accession>
<protein>
    <recommendedName>
        <fullName evidence="6">Dipeptidase</fullName>
        <ecNumber evidence="6">3.4.-.-</ecNumber>
    </recommendedName>
</protein>
<dbReference type="PANTHER" id="PTHR12994">
    <property type="entry name" value="SECERNIN"/>
    <property type="match status" value="1"/>
</dbReference>
<comment type="catalytic activity">
    <reaction evidence="1">
        <text>an L-aminoacyl-L-amino acid + H2O = 2 an L-alpha-amino acid</text>
        <dbReference type="Rhea" id="RHEA:48940"/>
        <dbReference type="ChEBI" id="CHEBI:15377"/>
        <dbReference type="ChEBI" id="CHEBI:59869"/>
        <dbReference type="ChEBI" id="CHEBI:77460"/>
        <dbReference type="EC" id="3.4.13.19"/>
    </reaction>
</comment>
<dbReference type="GO" id="GO:0006508">
    <property type="term" value="P:proteolysis"/>
    <property type="evidence" value="ECO:0007669"/>
    <property type="project" value="UniProtKB-KW"/>
</dbReference>
<dbReference type="STRING" id="216463.VC81_06675"/>
<dbReference type="InterPro" id="IPR047804">
    <property type="entry name" value="C69_dipept_A-like"/>
</dbReference>
<name>A0A0F3RVI2_9LACO</name>
<evidence type="ECO:0000256" key="7">
    <source>
        <dbReference type="SAM" id="SignalP"/>
    </source>
</evidence>
<feature type="chain" id="PRO_5038762351" description="Dipeptidase" evidence="7">
    <location>
        <begin position="23"/>
        <end position="495"/>
    </location>
</feature>
<dbReference type="Gene3D" id="3.60.60.10">
    <property type="entry name" value="Penicillin V Acylase, Chain A"/>
    <property type="match status" value="1"/>
</dbReference>
<evidence type="ECO:0000256" key="4">
    <source>
        <dbReference type="ARBA" id="ARBA00022801"/>
    </source>
</evidence>
<evidence type="ECO:0000313" key="9">
    <source>
        <dbReference type="Proteomes" id="UP000033491"/>
    </source>
</evidence>
<reference evidence="8 9" key="1">
    <citation type="submission" date="2015-03" db="EMBL/GenBank/DDBJ databases">
        <authorList>
            <person name="Zheng J."/>
            <person name="Ganezle M."/>
        </authorList>
    </citation>
    <scope>NUCLEOTIDE SEQUENCE [LARGE SCALE GENOMIC DNA]</scope>
    <source>
        <strain evidence="8 9">LP38</strain>
    </source>
</reference>